<dbReference type="AlphaFoldDB" id="A0A9P5YAU8"/>
<gene>
    <name evidence="3" type="ORF">BDZ94DRAFT_1296475</name>
</gene>
<evidence type="ECO:0000313" key="4">
    <source>
        <dbReference type="Proteomes" id="UP000807353"/>
    </source>
</evidence>
<keyword evidence="2" id="KW-0732">Signal</keyword>
<dbReference type="EMBL" id="MU150247">
    <property type="protein sequence ID" value="KAF9465463.1"/>
    <property type="molecule type" value="Genomic_DNA"/>
</dbReference>
<dbReference type="Proteomes" id="UP000807353">
    <property type="component" value="Unassembled WGS sequence"/>
</dbReference>
<accession>A0A9P5YAU8</accession>
<dbReference type="GO" id="GO:0009251">
    <property type="term" value="P:glucan catabolic process"/>
    <property type="evidence" value="ECO:0007669"/>
    <property type="project" value="TreeGrafter"/>
</dbReference>
<evidence type="ECO:0000313" key="3">
    <source>
        <dbReference type="EMBL" id="KAF9465463.1"/>
    </source>
</evidence>
<evidence type="ECO:0000256" key="1">
    <source>
        <dbReference type="SAM" id="MobiDB-lite"/>
    </source>
</evidence>
<dbReference type="OrthoDB" id="192832at2759"/>
<proteinExistence type="predicted"/>
<feature type="signal peptide" evidence="2">
    <location>
        <begin position="1"/>
        <end position="24"/>
    </location>
</feature>
<sequence length="386" mass="40190">MSSRTARFILAGLLSCSFLDSVVAANYNLVKEYSGPTFFDGWTFFDHFDNLTNGDTRFVSASVAASAKLAFVDPATNHAIIKVDNTSTVPFNEKRNTVRITTNDGYGVGSVWVADMLHIPYGCSVWPAWWSQAPTWPAGGEIDTLEGVNLVTKNQMGLHTLPGCTTAGATQVASSVTGSTDCSHLANSNQGCIVTDGRPESYGAGFANAGGGVWVTEYATTGISIWFFPRANVPSSLSGSANASTIDTSSLGTPTANWPSTNCDMNTFFSPQNLIFDITLCGDFAGPPNIFNQTCTGVCYNDYVLGNGSNYATAYFEVASVKVFGTGGGVVVPGNGSSSSGATNPTGATNSTGGSTSGLNGMVDNVAGKGWWSVLAMALMALLLGL</sequence>
<name>A0A9P5YAU8_9AGAR</name>
<dbReference type="PANTHER" id="PTHR10963:SF24">
    <property type="entry name" value="GLYCOSIDASE C21B10.07-RELATED"/>
    <property type="match status" value="1"/>
</dbReference>
<dbReference type="InterPro" id="IPR013320">
    <property type="entry name" value="ConA-like_dom_sf"/>
</dbReference>
<feature type="region of interest" description="Disordered" evidence="1">
    <location>
        <begin position="336"/>
        <end position="355"/>
    </location>
</feature>
<dbReference type="InterPro" id="IPR050546">
    <property type="entry name" value="Glycosyl_Hydrlase_16"/>
</dbReference>
<evidence type="ECO:0000256" key="2">
    <source>
        <dbReference type="SAM" id="SignalP"/>
    </source>
</evidence>
<dbReference type="Gene3D" id="2.60.120.200">
    <property type="match status" value="1"/>
</dbReference>
<dbReference type="PANTHER" id="PTHR10963">
    <property type="entry name" value="GLYCOSYL HYDROLASE-RELATED"/>
    <property type="match status" value="1"/>
</dbReference>
<dbReference type="Pfam" id="PF26113">
    <property type="entry name" value="GH16_XgeA"/>
    <property type="match status" value="1"/>
</dbReference>
<dbReference type="SUPFAM" id="SSF49899">
    <property type="entry name" value="Concanavalin A-like lectins/glucanases"/>
    <property type="match status" value="1"/>
</dbReference>
<reference evidence="3" key="1">
    <citation type="submission" date="2020-11" db="EMBL/GenBank/DDBJ databases">
        <authorList>
            <consortium name="DOE Joint Genome Institute"/>
            <person name="Ahrendt S."/>
            <person name="Riley R."/>
            <person name="Andreopoulos W."/>
            <person name="Labutti K."/>
            <person name="Pangilinan J."/>
            <person name="Ruiz-Duenas F.J."/>
            <person name="Barrasa J.M."/>
            <person name="Sanchez-Garcia M."/>
            <person name="Camarero S."/>
            <person name="Miyauchi S."/>
            <person name="Serrano A."/>
            <person name="Linde D."/>
            <person name="Babiker R."/>
            <person name="Drula E."/>
            <person name="Ayuso-Fernandez I."/>
            <person name="Pacheco R."/>
            <person name="Padilla G."/>
            <person name="Ferreira P."/>
            <person name="Barriuso J."/>
            <person name="Kellner H."/>
            <person name="Castanera R."/>
            <person name="Alfaro M."/>
            <person name="Ramirez L."/>
            <person name="Pisabarro A.G."/>
            <person name="Kuo A."/>
            <person name="Tritt A."/>
            <person name="Lipzen A."/>
            <person name="He G."/>
            <person name="Yan M."/>
            <person name="Ng V."/>
            <person name="Cullen D."/>
            <person name="Martin F."/>
            <person name="Rosso M.-N."/>
            <person name="Henrissat B."/>
            <person name="Hibbett D."/>
            <person name="Martinez A.T."/>
            <person name="Grigoriev I.V."/>
        </authorList>
    </citation>
    <scope>NUCLEOTIDE SEQUENCE</scope>
    <source>
        <strain evidence="3">CBS 247.69</strain>
    </source>
</reference>
<keyword evidence="4" id="KW-1185">Reference proteome</keyword>
<organism evidence="3 4">
    <name type="scientific">Collybia nuda</name>
    <dbReference type="NCBI Taxonomy" id="64659"/>
    <lineage>
        <taxon>Eukaryota</taxon>
        <taxon>Fungi</taxon>
        <taxon>Dikarya</taxon>
        <taxon>Basidiomycota</taxon>
        <taxon>Agaricomycotina</taxon>
        <taxon>Agaricomycetes</taxon>
        <taxon>Agaricomycetidae</taxon>
        <taxon>Agaricales</taxon>
        <taxon>Tricholomatineae</taxon>
        <taxon>Clitocybaceae</taxon>
        <taxon>Collybia</taxon>
    </lineage>
</organism>
<protein>
    <submittedName>
        <fullName evidence="3">Concanavalin A-like lectin/glucanase domain-containing protein</fullName>
    </submittedName>
</protein>
<comment type="caution">
    <text evidence="3">The sequence shown here is derived from an EMBL/GenBank/DDBJ whole genome shotgun (WGS) entry which is preliminary data.</text>
</comment>
<feature type="chain" id="PRO_5040458827" evidence="2">
    <location>
        <begin position="25"/>
        <end position="386"/>
    </location>
</feature>
<dbReference type="FunFam" id="2.60.120.200:FF:000179">
    <property type="entry name" value="Unplaced genomic scaffold supercont1.19, whole genome shotgun sequence"/>
    <property type="match status" value="1"/>
</dbReference>